<organism evidence="1 2">
    <name type="scientific">Homarus americanus</name>
    <name type="common">American lobster</name>
    <dbReference type="NCBI Taxonomy" id="6706"/>
    <lineage>
        <taxon>Eukaryota</taxon>
        <taxon>Metazoa</taxon>
        <taxon>Ecdysozoa</taxon>
        <taxon>Arthropoda</taxon>
        <taxon>Crustacea</taxon>
        <taxon>Multicrustacea</taxon>
        <taxon>Malacostraca</taxon>
        <taxon>Eumalacostraca</taxon>
        <taxon>Eucarida</taxon>
        <taxon>Decapoda</taxon>
        <taxon>Pleocyemata</taxon>
        <taxon>Astacidea</taxon>
        <taxon>Nephropoidea</taxon>
        <taxon>Nephropidae</taxon>
        <taxon>Homarus</taxon>
    </lineage>
</organism>
<accession>A0A8J5N0E3</accession>
<comment type="caution">
    <text evidence="1">The sequence shown here is derived from an EMBL/GenBank/DDBJ whole genome shotgun (WGS) entry which is preliminary data.</text>
</comment>
<dbReference type="Proteomes" id="UP000747542">
    <property type="component" value="Unassembled WGS sequence"/>
</dbReference>
<evidence type="ECO:0000313" key="2">
    <source>
        <dbReference type="Proteomes" id="UP000747542"/>
    </source>
</evidence>
<keyword evidence="2" id="KW-1185">Reference proteome</keyword>
<evidence type="ECO:0000313" key="1">
    <source>
        <dbReference type="EMBL" id="KAG7170723.1"/>
    </source>
</evidence>
<sequence length="68" mass="7250">MFSTAPTPPIRLSPDTEIRNFGIRPQGACGAGNQGLVIGCVNHTSRENILVRLSERQTGSQSETVLIG</sequence>
<dbReference type="AlphaFoldDB" id="A0A8J5N0E3"/>
<name>A0A8J5N0E3_HOMAM</name>
<reference evidence="1" key="1">
    <citation type="journal article" date="2021" name="Sci. Adv.">
        <title>The American lobster genome reveals insights on longevity, neural, and immune adaptations.</title>
        <authorList>
            <person name="Polinski J.M."/>
            <person name="Zimin A.V."/>
            <person name="Clark K.F."/>
            <person name="Kohn A.B."/>
            <person name="Sadowski N."/>
            <person name="Timp W."/>
            <person name="Ptitsyn A."/>
            <person name="Khanna P."/>
            <person name="Romanova D.Y."/>
            <person name="Williams P."/>
            <person name="Greenwood S.J."/>
            <person name="Moroz L.L."/>
            <person name="Walt D.R."/>
            <person name="Bodnar A.G."/>
        </authorList>
    </citation>
    <scope>NUCLEOTIDE SEQUENCE</scope>
    <source>
        <strain evidence="1">GMGI-L3</strain>
    </source>
</reference>
<gene>
    <name evidence="1" type="ORF">Hamer_G013554</name>
</gene>
<dbReference type="EMBL" id="JAHLQT010013773">
    <property type="protein sequence ID" value="KAG7170723.1"/>
    <property type="molecule type" value="Genomic_DNA"/>
</dbReference>
<proteinExistence type="predicted"/>
<protein>
    <submittedName>
        <fullName evidence="1">Uncharacterized protein</fullName>
    </submittedName>
</protein>